<reference evidence="1 2" key="1">
    <citation type="journal article" date="2018" name="Sci. Rep.">
        <title>Comparative analysis of the Pocillopora damicornis genome highlights role of immune system in coral evolution.</title>
        <authorList>
            <person name="Cunning R."/>
            <person name="Bay R.A."/>
            <person name="Gillette P."/>
            <person name="Baker A.C."/>
            <person name="Traylor-Knowles N."/>
        </authorList>
    </citation>
    <scope>NUCLEOTIDE SEQUENCE [LARGE SCALE GENOMIC DNA]</scope>
    <source>
        <strain evidence="1">RSMAS</strain>
        <tissue evidence="1">Whole animal</tissue>
    </source>
</reference>
<comment type="caution">
    <text evidence="1">The sequence shown here is derived from an EMBL/GenBank/DDBJ whole genome shotgun (WGS) entry which is preliminary data.</text>
</comment>
<organism evidence="1 2">
    <name type="scientific">Pocillopora damicornis</name>
    <name type="common">Cauliflower coral</name>
    <name type="synonym">Millepora damicornis</name>
    <dbReference type="NCBI Taxonomy" id="46731"/>
    <lineage>
        <taxon>Eukaryota</taxon>
        <taxon>Metazoa</taxon>
        <taxon>Cnidaria</taxon>
        <taxon>Anthozoa</taxon>
        <taxon>Hexacorallia</taxon>
        <taxon>Scleractinia</taxon>
        <taxon>Astrocoeniina</taxon>
        <taxon>Pocilloporidae</taxon>
        <taxon>Pocillopora</taxon>
    </lineage>
</organism>
<keyword evidence="2" id="KW-1185">Reference proteome</keyword>
<dbReference type="Proteomes" id="UP000275408">
    <property type="component" value="Unassembled WGS sequence"/>
</dbReference>
<dbReference type="EMBL" id="RCHS01001049">
    <property type="protein sequence ID" value="RMX55445.1"/>
    <property type="molecule type" value="Genomic_DNA"/>
</dbReference>
<sequence>MSCAIEKLHQSVKVVRPFIKNLIRFLVCTERNDACRALFYGTCIKQSTCINQSPSHSPWKHFRCTIDGPDSSYSCLEIHICWKVDKEAKMEPPIQTEYLRSGGAMILIFMVGGARAAISFCIRSEIPGYIVEPPERTVLA</sequence>
<protein>
    <submittedName>
        <fullName evidence="1">Uncharacterized protein</fullName>
    </submittedName>
</protein>
<dbReference type="AlphaFoldDB" id="A0A3M6UP96"/>
<accession>A0A3M6UP96</accession>
<evidence type="ECO:0000313" key="2">
    <source>
        <dbReference type="Proteomes" id="UP000275408"/>
    </source>
</evidence>
<evidence type="ECO:0000313" key="1">
    <source>
        <dbReference type="EMBL" id="RMX55445.1"/>
    </source>
</evidence>
<proteinExistence type="predicted"/>
<gene>
    <name evidence="1" type="ORF">pdam_00019356</name>
</gene>
<name>A0A3M6UP96_POCDA</name>